<keyword evidence="9" id="KW-0968">Cytoplasmic vesicle</keyword>
<dbReference type="PANTHER" id="PTHR31671">
    <property type="entry name" value="DIABETES AND OBESITY REGULATED, ISOFORM G"/>
    <property type="match status" value="1"/>
</dbReference>
<keyword evidence="3" id="KW-0963">Cytoplasm</keyword>
<proteinExistence type="predicted"/>
<dbReference type="GO" id="GO:0045893">
    <property type="term" value="P:positive regulation of DNA-templated transcription"/>
    <property type="evidence" value="ECO:0007669"/>
    <property type="project" value="TreeGrafter"/>
</dbReference>
<protein>
    <submittedName>
        <fullName evidence="12">Tumor protein p53-inducible nuclear protein 2</fullName>
    </submittedName>
</protein>
<dbReference type="Pfam" id="PF14839">
    <property type="entry name" value="DOR"/>
    <property type="match status" value="1"/>
</dbReference>
<sequence>MFQRLTSLFFSDSSLPEGLEEPKPFVSEEEEEDGWLVIDLGGEKSKVSPWFHVAAEGSCLSSTGQALSGNSSPCLGAFLLLSQGRFLPCHQQWWHSGLADRNCQPALIEHPSMSVYVTSTLELDAEEPQDSAAGEVPEPRLERHTPHHTTSLSVKAAILEKVSQARRVQRAKQLAEKPWLSQKALQRQDR</sequence>
<dbReference type="AlphaFoldDB" id="R0LPV8"/>
<comment type="subcellular location">
    <subcellularLocation>
        <location evidence="2">Cytoplasm</location>
        <location evidence="2">Cytosol</location>
    </subcellularLocation>
    <subcellularLocation>
        <location evidence="1">Cytoplasmic vesicle</location>
        <location evidence="1">Autophagosome</location>
    </subcellularLocation>
    <subcellularLocation>
        <location evidence="10">Nucleus</location>
        <location evidence="10">Nuclear body</location>
    </subcellularLocation>
</comment>
<keyword evidence="13" id="KW-1185">Reference proteome</keyword>
<keyword evidence="8" id="KW-0539">Nucleus</keyword>
<reference evidence="13" key="1">
    <citation type="journal article" date="2013" name="Nat. Genet.">
        <title>The duck genome and transcriptome provide insight into an avian influenza virus reservoir species.</title>
        <authorList>
            <person name="Huang Y."/>
            <person name="Li Y."/>
            <person name="Burt D.W."/>
            <person name="Chen H."/>
            <person name="Zhang Y."/>
            <person name="Qian W."/>
            <person name="Kim H."/>
            <person name="Gan S."/>
            <person name="Zhao Y."/>
            <person name="Li J."/>
            <person name="Yi K."/>
            <person name="Feng H."/>
            <person name="Zhu P."/>
            <person name="Li B."/>
            <person name="Liu Q."/>
            <person name="Fairley S."/>
            <person name="Magor K.E."/>
            <person name="Du Z."/>
            <person name="Hu X."/>
            <person name="Goodman L."/>
            <person name="Tafer H."/>
            <person name="Vignal A."/>
            <person name="Lee T."/>
            <person name="Kim K.W."/>
            <person name="Sheng Z."/>
            <person name="An Y."/>
            <person name="Searle S."/>
            <person name="Herrero J."/>
            <person name="Groenen M.A."/>
            <person name="Crooijmans R.P."/>
            <person name="Faraut T."/>
            <person name="Cai Q."/>
            <person name="Webster R.G."/>
            <person name="Aldridge J.R."/>
            <person name="Warren W.C."/>
            <person name="Bartschat S."/>
            <person name="Kehr S."/>
            <person name="Marz M."/>
            <person name="Stadler P.F."/>
            <person name="Smith J."/>
            <person name="Kraus R.H."/>
            <person name="Zhao Y."/>
            <person name="Ren L."/>
            <person name="Fei J."/>
            <person name="Morisson M."/>
            <person name="Kaiser P."/>
            <person name="Griffin D.K."/>
            <person name="Rao M."/>
            <person name="Pitel F."/>
            <person name="Wang J."/>
            <person name="Li N."/>
        </authorList>
    </citation>
    <scope>NUCLEOTIDE SEQUENCE [LARGE SCALE GENOMIC DNA]</scope>
</reference>
<accession>R0LPV8</accession>
<evidence type="ECO:0000256" key="6">
    <source>
        <dbReference type="ARBA" id="ARBA00023159"/>
    </source>
</evidence>
<evidence type="ECO:0000256" key="1">
    <source>
        <dbReference type="ARBA" id="ARBA00004419"/>
    </source>
</evidence>
<dbReference type="GO" id="GO:0016604">
    <property type="term" value="C:nuclear body"/>
    <property type="evidence" value="ECO:0007669"/>
    <property type="project" value="UniProtKB-SubCell"/>
</dbReference>
<evidence type="ECO:0000256" key="11">
    <source>
        <dbReference type="SAM" id="MobiDB-lite"/>
    </source>
</evidence>
<dbReference type="GO" id="GO:0005776">
    <property type="term" value="C:autophagosome"/>
    <property type="evidence" value="ECO:0007669"/>
    <property type="project" value="UniProtKB-SubCell"/>
</dbReference>
<evidence type="ECO:0000256" key="10">
    <source>
        <dbReference type="ARBA" id="ARBA00034306"/>
    </source>
</evidence>
<evidence type="ECO:0000256" key="4">
    <source>
        <dbReference type="ARBA" id="ARBA00023006"/>
    </source>
</evidence>
<dbReference type="GO" id="GO:0005829">
    <property type="term" value="C:cytosol"/>
    <property type="evidence" value="ECO:0007669"/>
    <property type="project" value="UniProtKB-SubCell"/>
</dbReference>
<dbReference type="GO" id="GO:0031410">
    <property type="term" value="C:cytoplasmic vesicle"/>
    <property type="evidence" value="ECO:0007669"/>
    <property type="project" value="UniProtKB-KW"/>
</dbReference>
<evidence type="ECO:0000256" key="7">
    <source>
        <dbReference type="ARBA" id="ARBA00023163"/>
    </source>
</evidence>
<dbReference type="GO" id="GO:0000045">
    <property type="term" value="P:autophagosome assembly"/>
    <property type="evidence" value="ECO:0007669"/>
    <property type="project" value="TreeGrafter"/>
</dbReference>
<dbReference type="InterPro" id="IPR029431">
    <property type="entry name" value="TP53INP"/>
</dbReference>
<evidence type="ECO:0000256" key="5">
    <source>
        <dbReference type="ARBA" id="ARBA00023015"/>
    </source>
</evidence>
<organism evidence="12 13">
    <name type="scientific">Anas platyrhynchos</name>
    <name type="common">Mallard</name>
    <name type="synonym">Anas boschas</name>
    <dbReference type="NCBI Taxonomy" id="8839"/>
    <lineage>
        <taxon>Eukaryota</taxon>
        <taxon>Metazoa</taxon>
        <taxon>Chordata</taxon>
        <taxon>Craniata</taxon>
        <taxon>Vertebrata</taxon>
        <taxon>Euteleostomi</taxon>
        <taxon>Archelosauria</taxon>
        <taxon>Archosauria</taxon>
        <taxon>Dinosauria</taxon>
        <taxon>Saurischia</taxon>
        <taxon>Theropoda</taxon>
        <taxon>Coelurosauria</taxon>
        <taxon>Aves</taxon>
        <taxon>Neognathae</taxon>
        <taxon>Galloanserae</taxon>
        <taxon>Anseriformes</taxon>
        <taxon>Anatidae</taxon>
        <taxon>Anatinae</taxon>
        <taxon>Anas</taxon>
    </lineage>
</organism>
<dbReference type="EMBL" id="KB742967">
    <property type="protein sequence ID" value="EOB02403.1"/>
    <property type="molecule type" value="Genomic_DNA"/>
</dbReference>
<evidence type="ECO:0000256" key="3">
    <source>
        <dbReference type="ARBA" id="ARBA00022490"/>
    </source>
</evidence>
<evidence type="ECO:0000313" key="13">
    <source>
        <dbReference type="Proteomes" id="UP000296049"/>
    </source>
</evidence>
<evidence type="ECO:0000256" key="2">
    <source>
        <dbReference type="ARBA" id="ARBA00004514"/>
    </source>
</evidence>
<dbReference type="PANTHER" id="PTHR31671:SF2">
    <property type="entry name" value="TUMOR PROTEIN P53-INDUCIBLE NUCLEAR PROTEIN 2"/>
    <property type="match status" value="1"/>
</dbReference>
<gene>
    <name evidence="12" type="ORF">Anapl_04447</name>
</gene>
<feature type="non-terminal residue" evidence="12">
    <location>
        <position position="190"/>
    </location>
</feature>
<name>R0LPV8_ANAPL</name>
<feature type="region of interest" description="Disordered" evidence="11">
    <location>
        <begin position="123"/>
        <end position="154"/>
    </location>
</feature>
<dbReference type="Proteomes" id="UP000296049">
    <property type="component" value="Unassembled WGS sequence"/>
</dbReference>
<keyword evidence="4" id="KW-0072">Autophagy</keyword>
<evidence type="ECO:0000313" key="12">
    <source>
        <dbReference type="EMBL" id="EOB02403.1"/>
    </source>
</evidence>
<evidence type="ECO:0000256" key="9">
    <source>
        <dbReference type="ARBA" id="ARBA00023329"/>
    </source>
</evidence>
<keyword evidence="7" id="KW-0804">Transcription</keyword>
<evidence type="ECO:0000256" key="8">
    <source>
        <dbReference type="ARBA" id="ARBA00023242"/>
    </source>
</evidence>
<keyword evidence="6" id="KW-0010">Activator</keyword>
<keyword evidence="5" id="KW-0805">Transcription regulation</keyword>